<comment type="similarity">
    <text evidence="2 9">Belongs to the mitochondrial carrier (TC 2.A.29) family.</text>
</comment>
<keyword evidence="10" id="KW-0732">Signal</keyword>
<evidence type="ECO:0000256" key="2">
    <source>
        <dbReference type="ARBA" id="ARBA00006375"/>
    </source>
</evidence>
<evidence type="ECO:0000256" key="9">
    <source>
        <dbReference type="RuleBase" id="RU000488"/>
    </source>
</evidence>
<evidence type="ECO:0000256" key="10">
    <source>
        <dbReference type="SAM" id="SignalP"/>
    </source>
</evidence>
<gene>
    <name evidence="11" type="ORF">HAKA00212_LOCUS11690</name>
</gene>
<evidence type="ECO:0000256" key="6">
    <source>
        <dbReference type="ARBA" id="ARBA00022989"/>
    </source>
</evidence>
<evidence type="ECO:0000256" key="7">
    <source>
        <dbReference type="ARBA" id="ARBA00023136"/>
    </source>
</evidence>
<organism evidence="11">
    <name type="scientific">Heterosigma akashiwo</name>
    <name type="common">Chromophytic alga</name>
    <name type="synonym">Heterosigma carterae</name>
    <dbReference type="NCBI Taxonomy" id="2829"/>
    <lineage>
        <taxon>Eukaryota</taxon>
        <taxon>Sar</taxon>
        <taxon>Stramenopiles</taxon>
        <taxon>Ochrophyta</taxon>
        <taxon>Raphidophyceae</taxon>
        <taxon>Chattonellales</taxon>
        <taxon>Chattonellaceae</taxon>
        <taxon>Heterosigma</taxon>
    </lineage>
</organism>
<dbReference type="PROSITE" id="PS50920">
    <property type="entry name" value="SOLCAR"/>
    <property type="match status" value="2"/>
</dbReference>
<keyword evidence="7 8" id="KW-0472">Membrane</keyword>
<keyword evidence="5" id="KW-0677">Repeat</keyword>
<comment type="subcellular location">
    <subcellularLocation>
        <location evidence="1">Membrane</location>
        <topology evidence="1">Multi-pass membrane protein</topology>
    </subcellularLocation>
</comment>
<dbReference type="AlphaFoldDB" id="A0A6V1QN06"/>
<dbReference type="Pfam" id="PF00153">
    <property type="entry name" value="Mito_carr"/>
    <property type="match status" value="3"/>
</dbReference>
<keyword evidence="3 9" id="KW-0813">Transport</keyword>
<evidence type="ECO:0000256" key="1">
    <source>
        <dbReference type="ARBA" id="ARBA00004141"/>
    </source>
</evidence>
<dbReference type="InterPro" id="IPR023395">
    <property type="entry name" value="MCP_dom_sf"/>
</dbReference>
<dbReference type="GO" id="GO:0016020">
    <property type="term" value="C:membrane"/>
    <property type="evidence" value="ECO:0007669"/>
    <property type="project" value="UniProtKB-SubCell"/>
</dbReference>
<reference evidence="11" key="1">
    <citation type="submission" date="2021-01" db="EMBL/GenBank/DDBJ databases">
        <authorList>
            <person name="Corre E."/>
            <person name="Pelletier E."/>
            <person name="Niang G."/>
            <person name="Scheremetjew M."/>
            <person name="Finn R."/>
            <person name="Kale V."/>
            <person name="Holt S."/>
            <person name="Cochrane G."/>
            <person name="Meng A."/>
            <person name="Brown T."/>
            <person name="Cohen L."/>
        </authorList>
    </citation>
    <scope>NUCLEOTIDE SEQUENCE</scope>
    <source>
        <strain evidence="11">CCMP3107</strain>
    </source>
</reference>
<evidence type="ECO:0000256" key="3">
    <source>
        <dbReference type="ARBA" id="ARBA00022448"/>
    </source>
</evidence>
<feature type="signal peptide" evidence="10">
    <location>
        <begin position="1"/>
        <end position="24"/>
    </location>
</feature>
<evidence type="ECO:0008006" key="12">
    <source>
        <dbReference type="Google" id="ProtNLM"/>
    </source>
</evidence>
<accession>A0A6V1QN06</accession>
<protein>
    <recommendedName>
        <fullName evidence="12">Mitochondrial carrier protein</fullName>
    </recommendedName>
</protein>
<keyword evidence="4 8" id="KW-0812">Transmembrane</keyword>
<feature type="chain" id="PRO_5030160793" description="Mitochondrial carrier protein" evidence="10">
    <location>
        <begin position="25"/>
        <end position="390"/>
    </location>
</feature>
<feature type="repeat" description="Solcar" evidence="8">
    <location>
        <begin position="254"/>
        <end position="342"/>
    </location>
</feature>
<dbReference type="PANTHER" id="PTHR45667">
    <property type="entry name" value="S-ADENOSYLMETHIONINE MITOCHONDRIAL CARRIER PROTEIN"/>
    <property type="match status" value="1"/>
</dbReference>
<evidence type="ECO:0000256" key="4">
    <source>
        <dbReference type="ARBA" id="ARBA00022692"/>
    </source>
</evidence>
<evidence type="ECO:0000256" key="5">
    <source>
        <dbReference type="ARBA" id="ARBA00022737"/>
    </source>
</evidence>
<name>A0A6V1QN06_HETAK</name>
<proteinExistence type="inferred from homology"/>
<sequence>MHRCLALLLPIAVCLVLAVNQAVASTINPQLVAGTAVAGKQPRRSTNTQHLPAALKKNLDDFASLFAKKETPKIEYELNFWGHMAAGAVSRTIAQSLLHPADVVKTVLQTQKITGEKVAWTLPVLMRGMDVQLCFSLPHGAFSYAITEFVKGFMDKHVPYKRAGFALDFLSSAASTLLCSIVSTPQMVLHDRCMAGIYPSLGAGVREVLRTQGPAGFYSGWVPSIVEKIPSYGLTWMFFKQLQEAWTRVVGRRPDNRDNFLIGALAAGGSVTVMMPMDIVKTRLVTQIKGSPGAYAGIADCFRRVAAEEGLRTFYAGLRPRLVSVVPMIGLQFGIYEVMKNAIGRHQSALKEKEKRAALRGMCREGDEECLRMMEQELEAAIDVALDPSS</sequence>
<dbReference type="InterPro" id="IPR018108">
    <property type="entry name" value="MCP_transmembrane"/>
</dbReference>
<feature type="repeat" description="Solcar" evidence="8">
    <location>
        <begin position="163"/>
        <end position="245"/>
    </location>
</feature>
<evidence type="ECO:0000313" key="11">
    <source>
        <dbReference type="EMBL" id="CAE0632978.1"/>
    </source>
</evidence>
<dbReference type="Gene3D" id="1.50.40.10">
    <property type="entry name" value="Mitochondrial carrier domain"/>
    <property type="match status" value="2"/>
</dbReference>
<keyword evidence="6" id="KW-1133">Transmembrane helix</keyword>
<dbReference type="SUPFAM" id="SSF103506">
    <property type="entry name" value="Mitochondrial carrier"/>
    <property type="match status" value="1"/>
</dbReference>
<evidence type="ECO:0000256" key="8">
    <source>
        <dbReference type="PROSITE-ProRule" id="PRU00282"/>
    </source>
</evidence>
<dbReference type="EMBL" id="HBIU01025274">
    <property type="protein sequence ID" value="CAE0632978.1"/>
    <property type="molecule type" value="Transcribed_RNA"/>
</dbReference>